<comment type="caution">
    <text evidence="3">The sequence shown here is derived from an EMBL/GenBank/DDBJ whole genome shotgun (WGS) entry which is preliminary data.</text>
</comment>
<feature type="chain" id="PRO_5001751073" evidence="1">
    <location>
        <begin position="24"/>
        <end position="134"/>
    </location>
</feature>
<reference evidence="3 4" key="1">
    <citation type="submission" date="2014-02" db="EMBL/GenBank/DDBJ databases">
        <title>Expanding our view of genomic diversity in Candidatus Accumulibacter clades.</title>
        <authorList>
            <person name="Skennerton C.T."/>
            <person name="Barr J.J."/>
            <person name="Slater F.R."/>
            <person name="Bond P.L."/>
            <person name="Tyson G.W."/>
        </authorList>
    </citation>
    <scope>NUCLEOTIDE SEQUENCE [LARGE SCALE GENOMIC DNA]</scope>
    <source>
        <strain evidence="4">BA-91</strain>
    </source>
</reference>
<dbReference type="InterPro" id="IPR025995">
    <property type="entry name" value="Tudor-knot"/>
</dbReference>
<evidence type="ECO:0000313" key="4">
    <source>
        <dbReference type="Proteomes" id="UP000020077"/>
    </source>
</evidence>
<keyword evidence="1" id="KW-0732">Signal</keyword>
<dbReference type="Pfam" id="PF11717">
    <property type="entry name" value="Tudor-knot"/>
    <property type="match status" value="2"/>
</dbReference>
<dbReference type="EMBL" id="JDVG02000448">
    <property type="protein sequence ID" value="KFB72044.1"/>
    <property type="molecule type" value="Genomic_DNA"/>
</dbReference>
<dbReference type="SUPFAM" id="SSF54160">
    <property type="entry name" value="Chromo domain-like"/>
    <property type="match status" value="2"/>
</dbReference>
<name>A0A080M4R7_9PROT</name>
<proteinExistence type="predicted"/>
<evidence type="ECO:0000259" key="2">
    <source>
        <dbReference type="Pfam" id="PF11717"/>
    </source>
</evidence>
<protein>
    <submittedName>
        <fullName evidence="3">RNA binding activity-knot of a chromodomain protein</fullName>
    </submittedName>
</protein>
<feature type="domain" description="Tudor-knot" evidence="2">
    <location>
        <begin position="27"/>
        <end position="75"/>
    </location>
</feature>
<organism evidence="3 4">
    <name type="scientific">Candidatus Accumulibacter phosphatis</name>
    <dbReference type="NCBI Taxonomy" id="327160"/>
    <lineage>
        <taxon>Bacteria</taxon>
        <taxon>Pseudomonadati</taxon>
        <taxon>Pseudomonadota</taxon>
        <taxon>Betaproteobacteria</taxon>
        <taxon>Candidatus Accumulibacter</taxon>
    </lineage>
</organism>
<evidence type="ECO:0000256" key="1">
    <source>
        <dbReference type="SAM" id="SignalP"/>
    </source>
</evidence>
<feature type="domain" description="Tudor-knot" evidence="2">
    <location>
        <begin position="85"/>
        <end position="132"/>
    </location>
</feature>
<accession>A0A080M4R7</accession>
<dbReference type="InterPro" id="IPR016197">
    <property type="entry name" value="Chromo-like_dom_sf"/>
</dbReference>
<dbReference type="AlphaFoldDB" id="A0A080M4R7"/>
<feature type="signal peptide" evidence="1">
    <location>
        <begin position="1"/>
        <end position="23"/>
    </location>
</feature>
<dbReference type="Proteomes" id="UP000020077">
    <property type="component" value="Unassembled WGS sequence"/>
</dbReference>
<sequence>MRIALLIATLATTLAAAPASANALCSVGDRAQVSWKGQWYPAKVTKVNEDQTKCFIRYDGYGSEWDEWVGSDRIKVSGRAMPGFQVGDSVQVKWKGEWYPASVISTKPDMWKIHYDGYAESWDEWVERDRIRHR</sequence>
<evidence type="ECO:0000313" key="3">
    <source>
        <dbReference type="EMBL" id="KFB72044.1"/>
    </source>
</evidence>
<gene>
    <name evidence="3" type="ORF">AW09_002769</name>
</gene>
<dbReference type="Gene3D" id="2.30.30.140">
    <property type="match status" value="2"/>
</dbReference>